<protein>
    <submittedName>
        <fullName evidence="6">Response regulator</fullName>
    </submittedName>
</protein>
<evidence type="ECO:0000313" key="7">
    <source>
        <dbReference type="Proteomes" id="UP001379533"/>
    </source>
</evidence>
<gene>
    <name evidence="6" type="ORF">LZC95_10450</name>
</gene>
<proteinExistence type="predicted"/>
<feature type="domain" description="Response regulatory" evidence="5">
    <location>
        <begin position="4"/>
        <end position="117"/>
    </location>
</feature>
<dbReference type="InterPro" id="IPR011006">
    <property type="entry name" value="CheY-like_superfamily"/>
</dbReference>
<organism evidence="6 7">
    <name type="scientific">Pendulispora brunnea</name>
    <dbReference type="NCBI Taxonomy" id="2905690"/>
    <lineage>
        <taxon>Bacteria</taxon>
        <taxon>Pseudomonadati</taxon>
        <taxon>Myxococcota</taxon>
        <taxon>Myxococcia</taxon>
        <taxon>Myxococcales</taxon>
        <taxon>Sorangiineae</taxon>
        <taxon>Pendulisporaceae</taxon>
        <taxon>Pendulispora</taxon>
    </lineage>
</organism>
<dbReference type="PANTHER" id="PTHR44591:SF14">
    <property type="entry name" value="PROTEIN PILG"/>
    <property type="match status" value="1"/>
</dbReference>
<feature type="compositionally biased region" description="Low complexity" evidence="4">
    <location>
        <begin position="189"/>
        <end position="206"/>
    </location>
</feature>
<accession>A0ABZ2KI40</accession>
<dbReference type="InterPro" id="IPR050595">
    <property type="entry name" value="Bact_response_regulator"/>
</dbReference>
<dbReference type="PANTHER" id="PTHR44591">
    <property type="entry name" value="STRESS RESPONSE REGULATOR PROTEIN 1"/>
    <property type="match status" value="1"/>
</dbReference>
<dbReference type="Gene3D" id="3.40.50.2300">
    <property type="match status" value="1"/>
</dbReference>
<keyword evidence="7" id="KW-1185">Reference proteome</keyword>
<dbReference type="RefSeq" id="WP_394847870.1">
    <property type="nucleotide sequence ID" value="NZ_CP089982.1"/>
</dbReference>
<keyword evidence="1 3" id="KW-0597">Phosphoprotein</keyword>
<evidence type="ECO:0000259" key="5">
    <source>
        <dbReference type="PROSITE" id="PS50110"/>
    </source>
</evidence>
<dbReference type="EMBL" id="CP089982">
    <property type="protein sequence ID" value="WXA97255.1"/>
    <property type="molecule type" value="Genomic_DNA"/>
</dbReference>
<evidence type="ECO:0000313" key="6">
    <source>
        <dbReference type="EMBL" id="WXA97255.1"/>
    </source>
</evidence>
<evidence type="ECO:0000256" key="4">
    <source>
        <dbReference type="SAM" id="MobiDB-lite"/>
    </source>
</evidence>
<evidence type="ECO:0000256" key="3">
    <source>
        <dbReference type="PROSITE-ProRule" id="PRU00169"/>
    </source>
</evidence>
<name>A0ABZ2KI40_9BACT</name>
<evidence type="ECO:0000256" key="1">
    <source>
        <dbReference type="ARBA" id="ARBA00022553"/>
    </source>
</evidence>
<feature type="region of interest" description="Disordered" evidence="4">
    <location>
        <begin position="154"/>
        <end position="206"/>
    </location>
</feature>
<dbReference type="Pfam" id="PF00072">
    <property type="entry name" value="Response_reg"/>
    <property type="match status" value="1"/>
</dbReference>
<evidence type="ECO:0000256" key="2">
    <source>
        <dbReference type="ARBA" id="ARBA00023012"/>
    </source>
</evidence>
<feature type="modified residue" description="4-aspartylphosphate" evidence="3">
    <location>
        <position position="52"/>
    </location>
</feature>
<dbReference type="PROSITE" id="PS50110">
    <property type="entry name" value="RESPONSE_REGULATORY"/>
    <property type="match status" value="1"/>
</dbReference>
<sequence length="276" mass="28047">MPKTLLAVDDSVTMRKVLEITFSGEDYRVITADGRNAAFAALNEEPQVVVIDTVLSNEDGYALAKDVRARVPAAAIVLLASRYNPYDAARGKDAGADDFIDKPFDTQQFIDKVKKAIAAKEAAGVPVAAPTPVGAGSAPAVPAAAAAPPRAPVQAPAAAAASPGGGGRPSPRSPTLVFGQDAPQNAPVASPAKPFQAASAPSPAAPAVAASSGSVAVATAVNGHLAGKLGELGLSPQQADAVLALSRDVVERVVWEVVPQLAETLIKEEIARLTRD</sequence>
<dbReference type="SMART" id="SM00448">
    <property type="entry name" value="REC"/>
    <property type="match status" value="1"/>
</dbReference>
<dbReference type="Proteomes" id="UP001379533">
    <property type="component" value="Chromosome"/>
</dbReference>
<dbReference type="InterPro" id="IPR001789">
    <property type="entry name" value="Sig_transdc_resp-reg_receiver"/>
</dbReference>
<keyword evidence="2" id="KW-0902">Two-component regulatory system</keyword>
<reference evidence="6 7" key="1">
    <citation type="submission" date="2021-12" db="EMBL/GenBank/DDBJ databases">
        <title>Discovery of the Pendulisporaceae a myxobacterial family with distinct sporulation behavior and unique specialized metabolism.</title>
        <authorList>
            <person name="Garcia R."/>
            <person name="Popoff A."/>
            <person name="Bader C.D."/>
            <person name="Loehr J."/>
            <person name="Walesch S."/>
            <person name="Walt C."/>
            <person name="Boldt J."/>
            <person name="Bunk B."/>
            <person name="Haeckl F.J.F.P.J."/>
            <person name="Gunesch A.P."/>
            <person name="Birkelbach J."/>
            <person name="Nuebel U."/>
            <person name="Pietschmann T."/>
            <person name="Bach T."/>
            <person name="Mueller R."/>
        </authorList>
    </citation>
    <scope>NUCLEOTIDE SEQUENCE [LARGE SCALE GENOMIC DNA]</scope>
    <source>
        <strain evidence="6 7">MSr12523</strain>
    </source>
</reference>
<dbReference type="SUPFAM" id="SSF52172">
    <property type="entry name" value="CheY-like"/>
    <property type="match status" value="1"/>
</dbReference>